<dbReference type="SUPFAM" id="SSF56317">
    <property type="entry name" value="Carbon-nitrogen hydrolase"/>
    <property type="match status" value="1"/>
</dbReference>
<evidence type="ECO:0000313" key="12">
    <source>
        <dbReference type="Proteomes" id="UP000035159"/>
    </source>
</evidence>
<dbReference type="GO" id="GO:0005737">
    <property type="term" value="C:cytoplasm"/>
    <property type="evidence" value="ECO:0007669"/>
    <property type="project" value="InterPro"/>
</dbReference>
<dbReference type="InterPro" id="IPR036526">
    <property type="entry name" value="C-N_Hydrolase_sf"/>
</dbReference>
<proteinExistence type="inferred from homology"/>
<sequence>MIIRLGLAQIDITVGDITGNVEKILTYLNKAKANDIDILVFPELTITGYPPEDLLLRLDFVKENLKALESVAAATKGMETLIFLGFVDFDGELYNSAAILKNGEILGRYHKMHLPNYSVFDEKRYFSPGNKPVLIEHRELKIGVNICEDLWVPSGPINDQSIAGANLIVNLSASPFSSGKWRSRLDLLLTRAMEYSSIIAYCNVVGGQDELVFDGRSTVATPEGKCYVGKAFEEELFVVDVDPFVSTRYNLYEGKRKGYPRLSEVESLNVVIPSKSEAEILPQVTFGEVCWEEEVFQALVLGLRDYVRKNGFEKVALGLSGGMDSSLVACIASEALGSENVIGVLMPSEYTSRESIDDAVQLAENLGINKLTIPIKGVYHSYLESLSSVFKNTKPDVTEENIQARIRGNYLMALSNKFGWLVLVTGNKSEIATGYATLYGDMAGGLAVIKDVYKTEVYALARYFNEIKGKEIIPERVFSKAPSAELRPDQRDQDTLPPYDILDGILKLYIEEGFSQNEIAEHGYDPEMVNYTLKLLRRNEYKRKQGAPGIKISRRAFGKDWRMPITNGYRR</sequence>
<evidence type="ECO:0000256" key="9">
    <source>
        <dbReference type="RuleBase" id="RU003811"/>
    </source>
</evidence>
<feature type="binding site" evidence="7">
    <location>
        <position position="174"/>
    </location>
    <ligand>
        <name>L-glutamine</name>
        <dbReference type="ChEBI" id="CHEBI:58359"/>
    </ligand>
</feature>
<dbReference type="Gene3D" id="3.40.50.620">
    <property type="entry name" value="HUPs"/>
    <property type="match status" value="1"/>
</dbReference>
<evidence type="ECO:0000259" key="10">
    <source>
        <dbReference type="PROSITE" id="PS50263"/>
    </source>
</evidence>
<dbReference type="HAMAP" id="MF_02090">
    <property type="entry name" value="NadE_glutamine_dep"/>
    <property type="match status" value="1"/>
</dbReference>
<dbReference type="PATRIC" id="fig|1330330.3.peg.617"/>
<keyword evidence="12" id="KW-1185">Reference proteome</keyword>
<dbReference type="Pfam" id="PF00795">
    <property type="entry name" value="CN_hydrolase"/>
    <property type="match status" value="1"/>
</dbReference>
<feature type="binding site" evidence="7">
    <location>
        <position position="542"/>
    </location>
    <ligand>
        <name>deamido-NAD(+)</name>
        <dbReference type="ChEBI" id="CHEBI:58437"/>
        <note>ligand shared between two neighboring subunits</note>
    </ligand>
</feature>
<feature type="binding site" evidence="7">
    <location>
        <position position="401"/>
    </location>
    <ligand>
        <name>deamido-NAD(+)</name>
        <dbReference type="ChEBI" id="CHEBI:58437"/>
        <note>ligand shared between two neighboring subunits</note>
    </ligand>
</feature>
<comment type="pathway">
    <text evidence="1 7 8">Cofactor biosynthesis; NAD(+) biosynthesis; NAD(+) from deamido-NAD(+) (L-Gln route): step 1/1.</text>
</comment>
<dbReference type="KEGG" id="kpf:IX53_03085"/>
<dbReference type="AlphaFoldDB" id="A0A0G2Z606"/>
<name>A0A0G2Z606_9BACT</name>
<feature type="binding site" evidence="7">
    <location>
        <begin position="318"/>
        <end position="325"/>
    </location>
    <ligand>
        <name>ATP</name>
        <dbReference type="ChEBI" id="CHEBI:30616"/>
    </ligand>
</feature>
<comment type="similarity">
    <text evidence="2 7 8">In the C-terminal section; belongs to the NAD synthetase family.</text>
</comment>
<dbReference type="Gene3D" id="3.60.110.10">
    <property type="entry name" value="Carbon-nitrogen hydrolase"/>
    <property type="match status" value="1"/>
</dbReference>
<dbReference type="GO" id="GO:0003952">
    <property type="term" value="F:NAD+ synthase (glutamine-hydrolyzing) activity"/>
    <property type="evidence" value="ECO:0007669"/>
    <property type="project" value="UniProtKB-UniRule"/>
</dbReference>
<evidence type="ECO:0000256" key="8">
    <source>
        <dbReference type="PIRNR" id="PIRNR006630"/>
    </source>
</evidence>
<feature type="active site" description="Nucleophile; for glutaminase activity" evidence="7">
    <location>
        <position position="147"/>
    </location>
</feature>
<dbReference type="CDD" id="cd07570">
    <property type="entry name" value="GAT_Gln-NAD-synth"/>
    <property type="match status" value="1"/>
</dbReference>
<evidence type="ECO:0000256" key="6">
    <source>
        <dbReference type="ARBA" id="ARBA00023027"/>
    </source>
</evidence>
<dbReference type="FunFam" id="3.40.50.620:FF:000106">
    <property type="entry name" value="Glutamine-dependent NAD(+) synthetase"/>
    <property type="match status" value="1"/>
</dbReference>
<evidence type="ECO:0000256" key="7">
    <source>
        <dbReference type="HAMAP-Rule" id="MF_02090"/>
    </source>
</evidence>
<dbReference type="InterPro" id="IPR022310">
    <property type="entry name" value="NAD/GMP_synthase"/>
</dbReference>
<dbReference type="CDD" id="cd00553">
    <property type="entry name" value="NAD_synthase"/>
    <property type="match status" value="1"/>
</dbReference>
<evidence type="ECO:0000256" key="1">
    <source>
        <dbReference type="ARBA" id="ARBA00005188"/>
    </source>
</evidence>
<comment type="function">
    <text evidence="7">Catalyzes the ATP-dependent amidation of deamido-NAD to form NAD. Uses L-glutamine as a nitrogen source.</text>
</comment>
<evidence type="ECO:0000256" key="5">
    <source>
        <dbReference type="ARBA" id="ARBA00022840"/>
    </source>
</evidence>
<dbReference type="Pfam" id="PF02540">
    <property type="entry name" value="NAD_synthase"/>
    <property type="match status" value="1"/>
</dbReference>
<gene>
    <name evidence="7" type="primary">nadE</name>
    <name evidence="11" type="ORF">IX53_03085</name>
</gene>
<feature type="binding site" evidence="7">
    <location>
        <position position="117"/>
    </location>
    <ligand>
        <name>L-glutamine</name>
        <dbReference type="ChEBI" id="CHEBI:58359"/>
    </ligand>
</feature>
<reference evidence="11 12" key="1">
    <citation type="submission" date="2015-04" db="EMBL/GenBank/DDBJ databases">
        <title>Complete Genome Sequence of Kosmotoga pacifica SLHLJ1.</title>
        <authorList>
            <person name="Jiang L.J."/>
            <person name="Shao Z.Z."/>
            <person name="Jebbar M."/>
        </authorList>
    </citation>
    <scope>NUCLEOTIDE SEQUENCE [LARGE SCALE GENOMIC DNA]</scope>
    <source>
        <strain evidence="11 12">SLHLJ1</strain>
    </source>
</reference>
<dbReference type="InterPro" id="IPR003694">
    <property type="entry name" value="NAD_synthase"/>
</dbReference>
<feature type="active site" description="Proton acceptor; for glutaminase activity" evidence="7">
    <location>
        <position position="43"/>
    </location>
</feature>
<evidence type="ECO:0000313" key="11">
    <source>
        <dbReference type="EMBL" id="AKI96972.1"/>
    </source>
</evidence>
<dbReference type="PIRSF" id="PIRSF006630">
    <property type="entry name" value="NADS_GAT"/>
    <property type="match status" value="1"/>
</dbReference>
<dbReference type="SUPFAM" id="SSF52402">
    <property type="entry name" value="Adenine nucleotide alpha hydrolases-like"/>
    <property type="match status" value="1"/>
</dbReference>
<dbReference type="InterPro" id="IPR003010">
    <property type="entry name" value="C-N_Hydrolase"/>
</dbReference>
<dbReference type="GO" id="GO:0004359">
    <property type="term" value="F:glutaminase activity"/>
    <property type="evidence" value="ECO:0007669"/>
    <property type="project" value="InterPro"/>
</dbReference>
<feature type="binding site" evidence="7">
    <location>
        <position position="425"/>
    </location>
    <ligand>
        <name>ATP</name>
        <dbReference type="ChEBI" id="CHEBI:30616"/>
    </ligand>
</feature>
<dbReference type="STRING" id="1330330.IX53_03085"/>
<comment type="catalytic activity">
    <reaction evidence="7 8">
        <text>deamido-NAD(+) + L-glutamine + ATP + H2O = L-glutamate + AMP + diphosphate + NAD(+) + H(+)</text>
        <dbReference type="Rhea" id="RHEA:24384"/>
        <dbReference type="ChEBI" id="CHEBI:15377"/>
        <dbReference type="ChEBI" id="CHEBI:15378"/>
        <dbReference type="ChEBI" id="CHEBI:29985"/>
        <dbReference type="ChEBI" id="CHEBI:30616"/>
        <dbReference type="ChEBI" id="CHEBI:33019"/>
        <dbReference type="ChEBI" id="CHEBI:57540"/>
        <dbReference type="ChEBI" id="CHEBI:58359"/>
        <dbReference type="ChEBI" id="CHEBI:58437"/>
        <dbReference type="ChEBI" id="CHEBI:456215"/>
        <dbReference type="EC" id="6.3.5.1"/>
    </reaction>
</comment>
<dbReference type="EMBL" id="CP011232">
    <property type="protein sequence ID" value="AKI96972.1"/>
    <property type="molecule type" value="Genomic_DNA"/>
</dbReference>
<dbReference type="RefSeq" id="WP_047754107.1">
    <property type="nucleotide sequence ID" value="NZ_CAJUHA010000019.1"/>
</dbReference>
<dbReference type="PANTHER" id="PTHR23090">
    <property type="entry name" value="NH 3 /GLUTAMINE-DEPENDENT NAD + SYNTHETASE"/>
    <property type="match status" value="1"/>
</dbReference>
<dbReference type="NCBIfam" id="TIGR00552">
    <property type="entry name" value="nadE"/>
    <property type="match status" value="1"/>
</dbReference>
<protein>
    <recommendedName>
        <fullName evidence="7 8">Glutamine-dependent NAD(+) synthetase</fullName>
        <ecNumber evidence="7 8">6.3.5.1</ecNumber>
    </recommendedName>
    <alternativeName>
        <fullName evidence="7 8">NAD(+) synthase [glutamine-hydrolyzing]</fullName>
    </alternativeName>
</protein>
<dbReference type="OrthoDB" id="9803818at2"/>
<evidence type="ECO:0000256" key="3">
    <source>
        <dbReference type="ARBA" id="ARBA00022598"/>
    </source>
</evidence>
<organism evidence="11 12">
    <name type="scientific">Kosmotoga pacifica</name>
    <dbReference type="NCBI Taxonomy" id="1330330"/>
    <lineage>
        <taxon>Bacteria</taxon>
        <taxon>Thermotogati</taxon>
        <taxon>Thermotogota</taxon>
        <taxon>Thermotogae</taxon>
        <taxon>Kosmotogales</taxon>
        <taxon>Kosmotogaceae</taxon>
        <taxon>Kosmotoga</taxon>
    </lineage>
</organism>
<keyword evidence="4 7" id="KW-0547">Nucleotide-binding</keyword>
<dbReference type="InterPro" id="IPR014445">
    <property type="entry name" value="Gln-dep_NAD_synthase"/>
</dbReference>
<feature type="domain" description="CN hydrolase" evidence="10">
    <location>
        <begin position="3"/>
        <end position="243"/>
    </location>
</feature>
<dbReference type="PROSITE" id="PS50263">
    <property type="entry name" value="CN_HYDROLASE"/>
    <property type="match status" value="1"/>
</dbReference>
<feature type="binding site" evidence="7">
    <location>
        <position position="180"/>
    </location>
    <ligand>
        <name>L-glutamine</name>
        <dbReference type="ChEBI" id="CHEBI:58359"/>
    </ligand>
</feature>
<dbReference type="GO" id="GO:0009435">
    <property type="term" value="P:NAD+ biosynthetic process"/>
    <property type="evidence" value="ECO:0007669"/>
    <property type="project" value="UniProtKB-UniRule"/>
</dbReference>
<dbReference type="InterPro" id="IPR014729">
    <property type="entry name" value="Rossmann-like_a/b/a_fold"/>
</dbReference>
<dbReference type="PANTHER" id="PTHR23090:SF9">
    <property type="entry name" value="GLUTAMINE-DEPENDENT NAD(+) SYNTHETASE"/>
    <property type="match status" value="1"/>
</dbReference>
<feature type="binding site" evidence="7">
    <location>
        <position position="430"/>
    </location>
    <ligand>
        <name>deamido-NAD(+)</name>
        <dbReference type="ChEBI" id="CHEBI:58437"/>
        <note>ligand shared between two neighboring subunits</note>
    </ligand>
</feature>
<keyword evidence="3 7" id="KW-0436">Ligase</keyword>
<evidence type="ECO:0000256" key="4">
    <source>
        <dbReference type="ARBA" id="ARBA00022741"/>
    </source>
</evidence>
<accession>A0A0G2Z606</accession>
<keyword evidence="5 7" id="KW-0067">ATP-binding</keyword>
<comment type="similarity">
    <text evidence="9">Belongs to the NAD synthetase family.</text>
</comment>
<dbReference type="GO" id="GO:0008795">
    <property type="term" value="F:NAD+ synthase activity"/>
    <property type="evidence" value="ECO:0007669"/>
    <property type="project" value="UniProtKB-UniRule"/>
</dbReference>
<dbReference type="UniPathway" id="UPA00253">
    <property type="reaction ID" value="UER00334"/>
</dbReference>
<dbReference type="NCBIfam" id="NF010588">
    <property type="entry name" value="PRK13981.1"/>
    <property type="match status" value="1"/>
</dbReference>
<keyword evidence="6 7" id="KW-0520">NAD</keyword>
<dbReference type="GO" id="GO:0005524">
    <property type="term" value="F:ATP binding"/>
    <property type="evidence" value="ECO:0007669"/>
    <property type="project" value="UniProtKB-UniRule"/>
</dbReference>
<dbReference type="Proteomes" id="UP000035159">
    <property type="component" value="Chromosome"/>
</dbReference>
<comment type="caution">
    <text evidence="7">Lacks conserved residue(s) required for the propagation of feature annotation.</text>
</comment>
<feature type="active site" description="For glutaminase activity" evidence="7">
    <location>
        <position position="111"/>
    </location>
</feature>
<evidence type="ECO:0000256" key="2">
    <source>
        <dbReference type="ARBA" id="ARBA00007145"/>
    </source>
</evidence>
<dbReference type="EC" id="6.3.5.1" evidence="7 8"/>